<accession>A0A090T3V1</accession>
<protein>
    <submittedName>
        <fullName evidence="1">Uncharacterized protein</fullName>
    </submittedName>
</protein>
<dbReference type="EMBL" id="BBMT01000005">
    <property type="protein sequence ID" value="GAL34640.1"/>
    <property type="molecule type" value="Genomic_DNA"/>
</dbReference>
<keyword evidence="2" id="KW-1185">Reference proteome</keyword>
<dbReference type="AlphaFoldDB" id="A0A090T3V1"/>
<comment type="caution">
    <text evidence="1">The sequence shown here is derived from an EMBL/GenBank/DDBJ whole genome shotgun (WGS) entry which is preliminary data.</text>
</comment>
<sequence length="67" mass="7417">MPDVLHQKVLAGVTVELQLVMQLQRFLGMRFREASLFDAQQCLKAIENNETPSIVRGTKGATATNSN</sequence>
<organism evidence="1 2">
    <name type="scientific">Vibrio maritimus</name>
    <dbReference type="NCBI Taxonomy" id="990268"/>
    <lineage>
        <taxon>Bacteria</taxon>
        <taxon>Pseudomonadati</taxon>
        <taxon>Pseudomonadota</taxon>
        <taxon>Gammaproteobacteria</taxon>
        <taxon>Vibrionales</taxon>
        <taxon>Vibrionaceae</taxon>
        <taxon>Vibrio</taxon>
    </lineage>
</organism>
<gene>
    <name evidence="1" type="ORF">JCM19240_4190</name>
</gene>
<reference evidence="1 2" key="2">
    <citation type="submission" date="2014-09" db="EMBL/GenBank/DDBJ databases">
        <authorList>
            <consortium name="NBRP consortium"/>
            <person name="Sawabe T."/>
            <person name="Meirelles P."/>
            <person name="Nakanishi M."/>
            <person name="Sayaka M."/>
            <person name="Hattori M."/>
            <person name="Ohkuma M."/>
        </authorList>
    </citation>
    <scope>NUCLEOTIDE SEQUENCE [LARGE SCALE GENOMIC DNA]</scope>
    <source>
        <strain evidence="1 2">JCM 19240</strain>
    </source>
</reference>
<dbReference type="Proteomes" id="UP000029224">
    <property type="component" value="Unassembled WGS sequence"/>
</dbReference>
<evidence type="ECO:0000313" key="1">
    <source>
        <dbReference type="EMBL" id="GAL34640.1"/>
    </source>
</evidence>
<proteinExistence type="predicted"/>
<name>A0A090T3V1_9VIBR</name>
<reference evidence="1 2" key="1">
    <citation type="submission" date="2014-09" db="EMBL/GenBank/DDBJ databases">
        <title>Vibrio maritimus JCM 19240. (C210) whole genome shotgun sequence.</title>
        <authorList>
            <person name="Sawabe T."/>
            <person name="Meirelles P."/>
            <person name="Nakanishi M."/>
            <person name="Sayaka M."/>
            <person name="Hattori M."/>
            <person name="Ohkuma M."/>
        </authorList>
    </citation>
    <scope>NUCLEOTIDE SEQUENCE [LARGE SCALE GENOMIC DNA]</scope>
    <source>
        <strain evidence="1 2">JCM 19240</strain>
    </source>
</reference>
<evidence type="ECO:0000313" key="2">
    <source>
        <dbReference type="Proteomes" id="UP000029224"/>
    </source>
</evidence>